<feature type="compositionally biased region" description="Low complexity" evidence="1">
    <location>
        <begin position="422"/>
        <end position="440"/>
    </location>
</feature>
<dbReference type="GO" id="GO:0005876">
    <property type="term" value="C:spindle microtubule"/>
    <property type="evidence" value="ECO:0007669"/>
    <property type="project" value="TreeGrafter"/>
</dbReference>
<feature type="region of interest" description="Disordered" evidence="1">
    <location>
        <begin position="1"/>
        <end position="167"/>
    </location>
</feature>
<dbReference type="InterPro" id="IPR034085">
    <property type="entry name" value="TOG"/>
</dbReference>
<dbReference type="GO" id="GO:0045180">
    <property type="term" value="C:basal cortex"/>
    <property type="evidence" value="ECO:0007669"/>
    <property type="project" value="TreeGrafter"/>
</dbReference>
<feature type="compositionally biased region" description="Polar residues" evidence="1">
    <location>
        <begin position="459"/>
        <end position="473"/>
    </location>
</feature>
<dbReference type="GO" id="GO:0008017">
    <property type="term" value="F:microtubule binding"/>
    <property type="evidence" value="ECO:0007669"/>
    <property type="project" value="TreeGrafter"/>
</dbReference>
<dbReference type="Gene3D" id="1.25.10.10">
    <property type="entry name" value="Leucine-rich Repeat Variant"/>
    <property type="match status" value="1"/>
</dbReference>
<evidence type="ECO:0000313" key="4">
    <source>
        <dbReference type="Proteomes" id="UP000694561"/>
    </source>
</evidence>
<dbReference type="GO" id="GO:0040001">
    <property type="term" value="P:establishment of mitotic spindle localization"/>
    <property type="evidence" value="ECO:0007669"/>
    <property type="project" value="TreeGrafter"/>
</dbReference>
<evidence type="ECO:0000256" key="1">
    <source>
        <dbReference type="SAM" id="MobiDB-lite"/>
    </source>
</evidence>
<gene>
    <name evidence="3" type="primary">CLASP2</name>
</gene>
<dbReference type="Proteomes" id="UP000694561">
    <property type="component" value="Unplaced"/>
</dbReference>
<evidence type="ECO:0000259" key="2">
    <source>
        <dbReference type="SMART" id="SM01349"/>
    </source>
</evidence>
<dbReference type="InterPro" id="IPR016024">
    <property type="entry name" value="ARM-type_fold"/>
</dbReference>
<dbReference type="Ensembl" id="ENSMMNT00015024265.1">
    <property type="protein sequence ID" value="ENSMMNP00015022080.1"/>
    <property type="gene ID" value="ENSMMNG00015015887.1"/>
</dbReference>
<dbReference type="InterPro" id="IPR024395">
    <property type="entry name" value="CLASP_N_dom"/>
</dbReference>
<feature type="compositionally biased region" description="Polar residues" evidence="1">
    <location>
        <begin position="441"/>
        <end position="452"/>
    </location>
</feature>
<dbReference type="AlphaFoldDB" id="A0A8C6BUP9"/>
<dbReference type="SUPFAM" id="SSF48371">
    <property type="entry name" value="ARM repeat"/>
    <property type="match status" value="1"/>
</dbReference>
<proteinExistence type="predicted"/>
<feature type="compositionally biased region" description="Basic residues" evidence="1">
    <location>
        <begin position="19"/>
        <end position="44"/>
    </location>
</feature>
<name>A0A8C6BUP9_MONMO</name>
<dbReference type="GO" id="GO:0051494">
    <property type="term" value="P:negative regulation of cytoskeleton organization"/>
    <property type="evidence" value="ECO:0007669"/>
    <property type="project" value="UniProtKB-ARBA"/>
</dbReference>
<protein>
    <submittedName>
        <fullName evidence="3">Cytoplasmic linker associated protein 2</fullName>
    </submittedName>
</protein>
<dbReference type="GO" id="GO:1902904">
    <property type="term" value="P:negative regulation of supramolecular fiber organization"/>
    <property type="evidence" value="ECO:0007669"/>
    <property type="project" value="UniProtKB-ARBA"/>
</dbReference>
<dbReference type="GO" id="GO:0090307">
    <property type="term" value="P:mitotic spindle assembly"/>
    <property type="evidence" value="ECO:0007669"/>
    <property type="project" value="TreeGrafter"/>
</dbReference>
<dbReference type="FunFam" id="1.25.10.10:FF:000005">
    <property type="entry name" value="CLIP-associating protein 1 isoform 2"/>
    <property type="match status" value="1"/>
</dbReference>
<feature type="domain" description="TOG" evidence="2">
    <location>
        <begin position="190"/>
        <end position="423"/>
    </location>
</feature>
<accession>A0A8C6BUP9</accession>
<feature type="compositionally biased region" description="Gly residues" evidence="1">
    <location>
        <begin position="153"/>
        <end position="167"/>
    </location>
</feature>
<dbReference type="InterPro" id="IPR011989">
    <property type="entry name" value="ARM-like"/>
</dbReference>
<reference evidence="3" key="1">
    <citation type="submission" date="2025-08" db="UniProtKB">
        <authorList>
            <consortium name="Ensembl"/>
        </authorList>
    </citation>
    <scope>IDENTIFICATION</scope>
</reference>
<dbReference type="PANTHER" id="PTHR21567:SF30">
    <property type="entry name" value="CLIP-ASSOCIATING PROTEIN 2"/>
    <property type="match status" value="1"/>
</dbReference>
<dbReference type="GeneTree" id="ENSGT00940000155574"/>
<keyword evidence="4" id="KW-1185">Reference proteome</keyword>
<reference evidence="3" key="2">
    <citation type="submission" date="2025-09" db="UniProtKB">
        <authorList>
            <consortium name="Ensembl"/>
        </authorList>
    </citation>
    <scope>IDENTIFICATION</scope>
</reference>
<evidence type="ECO:0000313" key="3">
    <source>
        <dbReference type="Ensembl" id="ENSMMNP00015022080.1"/>
    </source>
</evidence>
<dbReference type="GO" id="GO:0072686">
    <property type="term" value="C:mitotic spindle"/>
    <property type="evidence" value="ECO:0007669"/>
    <property type="project" value="TreeGrafter"/>
</dbReference>
<dbReference type="PANTHER" id="PTHR21567">
    <property type="entry name" value="CLASP"/>
    <property type="match status" value="1"/>
</dbReference>
<organism evidence="3 4">
    <name type="scientific">Monodon monoceros</name>
    <name type="common">Narwhal</name>
    <name type="synonym">Ceratodon monodon</name>
    <dbReference type="NCBI Taxonomy" id="40151"/>
    <lineage>
        <taxon>Eukaryota</taxon>
        <taxon>Metazoa</taxon>
        <taxon>Chordata</taxon>
        <taxon>Craniata</taxon>
        <taxon>Vertebrata</taxon>
        <taxon>Euteleostomi</taxon>
        <taxon>Mammalia</taxon>
        <taxon>Eutheria</taxon>
        <taxon>Laurasiatheria</taxon>
        <taxon>Artiodactyla</taxon>
        <taxon>Whippomorpha</taxon>
        <taxon>Cetacea</taxon>
        <taxon>Odontoceti</taxon>
        <taxon>Monodontidae</taxon>
        <taxon>Monodon</taxon>
    </lineage>
</organism>
<dbReference type="GO" id="GO:0005881">
    <property type="term" value="C:cytoplasmic microtubule"/>
    <property type="evidence" value="ECO:0007669"/>
    <property type="project" value="TreeGrafter"/>
</dbReference>
<dbReference type="GO" id="GO:0000776">
    <property type="term" value="C:kinetochore"/>
    <property type="evidence" value="ECO:0007669"/>
    <property type="project" value="TreeGrafter"/>
</dbReference>
<feature type="region of interest" description="Disordered" evidence="1">
    <location>
        <begin position="420"/>
        <end position="474"/>
    </location>
</feature>
<dbReference type="SMART" id="SM01349">
    <property type="entry name" value="TOG"/>
    <property type="match status" value="1"/>
</dbReference>
<sequence>RYTRRAPRAAPWPNPARPSRSRGAPRWRLGGARRKLVPHGRASGRGHGTPLHGVLQRPGAAEGRRRPPAGRPGAAALPRRPRRHPRPGGGPGLCGQDGRRSHRLGGFEQLPDKSFDDEESVDGNRPSSAASAFKVPAPKTSGNPVNSARKPGSAGGPKVGGASKEGGAGAVDEDDFIKAFTDVPSIQIYSSRELEETLNKIREILSDDKHDWDQRANALKKIRSLLVAGAAQYDCFFQHLRLLDGALKLSAKDLRSQVVREACITVAHLSTVLGNKFDHGAEAIVPTLFNLVPNSAKVMATSGCAAIRFIIRHTHVPRLIPLITSNCTSKSVPVRRRSFEFLDLLLQEWQTHSLERHAAVLVETIKKGIHDADAEARVEARKTYMGLRNHFPGEAETLYNSLEPSYQKSLQTYLKSSGSVASLPQSDRSSSSSQESLNRPFSSKWSTANPSTVAGRVSAGSSKASSLPGSLQRSRSDIDVNAAAGAKAHHAAGQSVRSGRLGAGALNPGSYASLGKTANYGKVQHFLPGLREAVNHHQFQ</sequence>
<dbReference type="Pfam" id="PF12348">
    <property type="entry name" value="CLASP_N"/>
    <property type="match status" value="1"/>
</dbReference>
<dbReference type="GO" id="GO:0005815">
    <property type="term" value="C:microtubule organizing center"/>
    <property type="evidence" value="ECO:0007669"/>
    <property type="project" value="TreeGrafter"/>
</dbReference>